<dbReference type="SUPFAM" id="SSF48024">
    <property type="entry name" value="N-terminal domain of DnaB helicase"/>
    <property type="match status" value="1"/>
</dbReference>
<evidence type="ECO:0000256" key="7">
    <source>
        <dbReference type="ARBA" id="ARBA00022840"/>
    </source>
</evidence>
<evidence type="ECO:0000256" key="3">
    <source>
        <dbReference type="ARBA" id="ARBA00022705"/>
    </source>
</evidence>
<evidence type="ECO:0000256" key="4">
    <source>
        <dbReference type="ARBA" id="ARBA00022741"/>
    </source>
</evidence>
<reference evidence="13 14" key="1">
    <citation type="submission" date="2023-07" db="EMBL/GenBank/DDBJ databases">
        <title>Sorghum-associated microbial communities from plants grown in Nebraska, USA.</title>
        <authorList>
            <person name="Schachtman D."/>
        </authorList>
    </citation>
    <scope>NUCLEOTIDE SEQUENCE [LARGE SCALE GENOMIC DNA]</scope>
    <source>
        <strain evidence="13 14">BE57</strain>
    </source>
</reference>
<dbReference type="PANTHER" id="PTHR30153">
    <property type="entry name" value="REPLICATIVE DNA HELICASE DNAB"/>
    <property type="match status" value="1"/>
</dbReference>
<keyword evidence="6 13" id="KW-0347">Helicase</keyword>
<evidence type="ECO:0000313" key="14">
    <source>
        <dbReference type="Proteomes" id="UP001264980"/>
    </source>
</evidence>
<proteinExistence type="inferred from homology"/>
<dbReference type="InterPro" id="IPR036185">
    <property type="entry name" value="DNA_heli_DnaB-like_N_sf"/>
</dbReference>
<evidence type="ECO:0000256" key="6">
    <source>
        <dbReference type="ARBA" id="ARBA00022806"/>
    </source>
</evidence>
<dbReference type="InterPro" id="IPR016136">
    <property type="entry name" value="DNA_helicase_N/primase_C"/>
</dbReference>
<accession>A0ABU1QWK0</accession>
<dbReference type="SUPFAM" id="SSF52540">
    <property type="entry name" value="P-loop containing nucleoside triphosphate hydrolases"/>
    <property type="match status" value="1"/>
</dbReference>
<dbReference type="InterPro" id="IPR027417">
    <property type="entry name" value="P-loop_NTPase"/>
</dbReference>
<comment type="caution">
    <text evidence="13">The sequence shown here is derived from an EMBL/GenBank/DDBJ whole genome shotgun (WGS) entry which is preliminary data.</text>
</comment>
<evidence type="ECO:0000313" key="13">
    <source>
        <dbReference type="EMBL" id="MDR6805552.1"/>
    </source>
</evidence>
<name>A0ABU1QWK0_9BACT</name>
<evidence type="ECO:0000256" key="2">
    <source>
        <dbReference type="ARBA" id="ARBA00022515"/>
    </source>
</evidence>
<keyword evidence="4" id="KW-0547">Nucleotide-binding</keyword>
<dbReference type="PANTHER" id="PTHR30153:SF2">
    <property type="entry name" value="REPLICATIVE DNA HELICASE"/>
    <property type="match status" value="1"/>
</dbReference>
<dbReference type="RefSeq" id="WP_309983501.1">
    <property type="nucleotide sequence ID" value="NZ_JAVDTI010000002.1"/>
</dbReference>
<evidence type="ECO:0000256" key="1">
    <source>
        <dbReference type="ARBA" id="ARBA00008428"/>
    </source>
</evidence>
<keyword evidence="14" id="KW-1185">Reference proteome</keyword>
<dbReference type="EMBL" id="JAVDTI010000002">
    <property type="protein sequence ID" value="MDR6805552.1"/>
    <property type="molecule type" value="Genomic_DNA"/>
</dbReference>
<dbReference type="Pfam" id="PF03796">
    <property type="entry name" value="DnaB_C"/>
    <property type="match status" value="1"/>
</dbReference>
<protein>
    <recommendedName>
        <fullName evidence="10">DNA 5'-3' helicase</fullName>
        <ecNumber evidence="10">5.6.2.3</ecNumber>
    </recommendedName>
</protein>
<dbReference type="Proteomes" id="UP001264980">
    <property type="component" value="Unassembled WGS sequence"/>
</dbReference>
<evidence type="ECO:0000256" key="5">
    <source>
        <dbReference type="ARBA" id="ARBA00022801"/>
    </source>
</evidence>
<evidence type="ECO:0000259" key="12">
    <source>
        <dbReference type="PROSITE" id="PS51199"/>
    </source>
</evidence>
<organism evidence="13 14">
    <name type="scientific">Dyadobacter fermentans</name>
    <dbReference type="NCBI Taxonomy" id="94254"/>
    <lineage>
        <taxon>Bacteria</taxon>
        <taxon>Pseudomonadati</taxon>
        <taxon>Bacteroidota</taxon>
        <taxon>Cytophagia</taxon>
        <taxon>Cytophagales</taxon>
        <taxon>Spirosomataceae</taxon>
        <taxon>Dyadobacter</taxon>
    </lineage>
</organism>
<evidence type="ECO:0000256" key="11">
    <source>
        <dbReference type="ARBA" id="ARBA00048954"/>
    </source>
</evidence>
<evidence type="ECO:0000256" key="9">
    <source>
        <dbReference type="ARBA" id="ARBA00023235"/>
    </source>
</evidence>
<comment type="catalytic activity">
    <reaction evidence="11">
        <text>ATP + H2O = ADP + phosphate + H(+)</text>
        <dbReference type="Rhea" id="RHEA:13065"/>
        <dbReference type="ChEBI" id="CHEBI:15377"/>
        <dbReference type="ChEBI" id="CHEBI:15378"/>
        <dbReference type="ChEBI" id="CHEBI:30616"/>
        <dbReference type="ChEBI" id="CHEBI:43474"/>
        <dbReference type="ChEBI" id="CHEBI:456216"/>
        <dbReference type="EC" id="5.6.2.3"/>
    </reaction>
</comment>
<evidence type="ECO:0000256" key="8">
    <source>
        <dbReference type="ARBA" id="ARBA00023125"/>
    </source>
</evidence>
<sequence>MNFNIAPPQSKEVEKDVLSVMCNRPELIVKVEEILHSECFYDPDYRFLFDIVFGIHLAGGEVSQSSILNKVVPSGKKDILATYQEMKKYFTSDTALWRNAMLLSELAVKRSMLTKSMQLLGAVEANEPIEKLDTLVNEASDIMTTRNRPIEGITFAHSLDELNRLIDRPETKLSGIDTGVKDLNDVTGGWQVDDSIVIAGRPGMGKSLCGCFHAYTAAKLGIPVAFVSLEMAKVKLTARIVSNVAHVSSSDMTKGRLAMNQKTIVRDTMRKIEQLPIYYYENRNSWDINDICLTLRNWKRKYGIQLIFIDYIQLIKDRTVRDSSDKTKVVTSVQEKLTHLKSSIGTPIIELAQLSRANESRGDKRPGLSDLKNSGQIEQDATVVIFLYRQDYYDATAAQERGEEFTPTNDLEYIFAKNRDGEMGTVLVKASMSQNRIWSLNDGSPP</sequence>
<dbReference type="GO" id="GO:0016787">
    <property type="term" value="F:hydrolase activity"/>
    <property type="evidence" value="ECO:0007669"/>
    <property type="project" value="UniProtKB-KW"/>
</dbReference>
<evidence type="ECO:0000256" key="10">
    <source>
        <dbReference type="ARBA" id="ARBA00044969"/>
    </source>
</evidence>
<dbReference type="InterPro" id="IPR007693">
    <property type="entry name" value="DNA_helicase_DnaB-like_N"/>
</dbReference>
<dbReference type="EC" id="5.6.2.3" evidence="10"/>
<keyword evidence="3" id="KW-0235">DNA replication</keyword>
<dbReference type="Gene3D" id="1.10.860.10">
    <property type="entry name" value="DNAb Helicase, Chain A"/>
    <property type="match status" value="1"/>
</dbReference>
<dbReference type="InterPro" id="IPR007694">
    <property type="entry name" value="DNA_helicase_DnaB-like_C"/>
</dbReference>
<dbReference type="GO" id="GO:0003678">
    <property type="term" value="F:DNA helicase activity"/>
    <property type="evidence" value="ECO:0007669"/>
    <property type="project" value="UniProtKB-EC"/>
</dbReference>
<dbReference type="Gene3D" id="3.40.50.300">
    <property type="entry name" value="P-loop containing nucleotide triphosphate hydrolases"/>
    <property type="match status" value="1"/>
</dbReference>
<dbReference type="PROSITE" id="PS51199">
    <property type="entry name" value="SF4_HELICASE"/>
    <property type="match status" value="1"/>
</dbReference>
<keyword evidence="5 13" id="KW-0378">Hydrolase</keyword>
<keyword evidence="2" id="KW-0639">Primosome</keyword>
<feature type="domain" description="SF4 helicase" evidence="12">
    <location>
        <begin position="169"/>
        <end position="444"/>
    </location>
</feature>
<keyword evidence="9" id="KW-0413">Isomerase</keyword>
<comment type="similarity">
    <text evidence="1">Belongs to the helicase family. DnaB subfamily.</text>
</comment>
<keyword evidence="7" id="KW-0067">ATP-binding</keyword>
<keyword evidence="8" id="KW-0238">DNA-binding</keyword>
<gene>
    <name evidence="13" type="ORF">J2W84_002598</name>
</gene>
<dbReference type="Pfam" id="PF00772">
    <property type="entry name" value="DnaB"/>
    <property type="match status" value="1"/>
</dbReference>